<organism evidence="2 3">
    <name type="scientific">Actinocatenispora rupis</name>
    <dbReference type="NCBI Taxonomy" id="519421"/>
    <lineage>
        <taxon>Bacteria</taxon>
        <taxon>Bacillati</taxon>
        <taxon>Actinomycetota</taxon>
        <taxon>Actinomycetes</taxon>
        <taxon>Micromonosporales</taxon>
        <taxon>Micromonosporaceae</taxon>
        <taxon>Actinocatenispora</taxon>
    </lineage>
</organism>
<evidence type="ECO:0000256" key="1">
    <source>
        <dbReference type="SAM" id="MobiDB-lite"/>
    </source>
</evidence>
<evidence type="ECO:0000313" key="3">
    <source>
        <dbReference type="Proteomes" id="UP000612808"/>
    </source>
</evidence>
<protein>
    <submittedName>
        <fullName evidence="2">Uncharacterized protein</fullName>
    </submittedName>
</protein>
<comment type="caution">
    <text evidence="2">The sequence shown here is derived from an EMBL/GenBank/DDBJ whole genome shotgun (WGS) entry which is preliminary data.</text>
</comment>
<proteinExistence type="predicted"/>
<dbReference type="AlphaFoldDB" id="A0A8J3JCY6"/>
<feature type="compositionally biased region" description="Polar residues" evidence="1">
    <location>
        <begin position="27"/>
        <end position="43"/>
    </location>
</feature>
<gene>
    <name evidence="2" type="ORF">Aru02nite_69400</name>
</gene>
<name>A0A8J3JCY6_9ACTN</name>
<feature type="region of interest" description="Disordered" evidence="1">
    <location>
        <begin position="1"/>
        <end position="65"/>
    </location>
</feature>
<sequence>MNTADDDTPSAPTAMAHRGDSRPTVPNAATQPRTRFSTPSAFPQNAAAMHNPSGTPAAGPVVTGN</sequence>
<dbReference type="Proteomes" id="UP000612808">
    <property type="component" value="Unassembled WGS sequence"/>
</dbReference>
<reference evidence="2" key="1">
    <citation type="submission" date="2021-01" db="EMBL/GenBank/DDBJ databases">
        <title>Whole genome shotgun sequence of Actinocatenispora rupis NBRC 107355.</title>
        <authorList>
            <person name="Komaki H."/>
            <person name="Tamura T."/>
        </authorList>
    </citation>
    <scope>NUCLEOTIDE SEQUENCE</scope>
    <source>
        <strain evidence="2">NBRC 107355</strain>
    </source>
</reference>
<dbReference type="EMBL" id="BOMB01000051">
    <property type="protein sequence ID" value="GID16051.1"/>
    <property type="molecule type" value="Genomic_DNA"/>
</dbReference>
<accession>A0A8J3JCY6</accession>
<keyword evidence="3" id="KW-1185">Reference proteome</keyword>
<evidence type="ECO:0000313" key="2">
    <source>
        <dbReference type="EMBL" id="GID16051.1"/>
    </source>
</evidence>